<evidence type="ECO:0000256" key="7">
    <source>
        <dbReference type="RuleBase" id="RU363032"/>
    </source>
</evidence>
<evidence type="ECO:0000256" key="3">
    <source>
        <dbReference type="ARBA" id="ARBA00022475"/>
    </source>
</evidence>
<dbReference type="GO" id="GO:0005886">
    <property type="term" value="C:plasma membrane"/>
    <property type="evidence" value="ECO:0007669"/>
    <property type="project" value="UniProtKB-SubCell"/>
</dbReference>
<dbReference type="Pfam" id="PF00528">
    <property type="entry name" value="BPD_transp_1"/>
    <property type="match status" value="1"/>
</dbReference>
<dbReference type="SUPFAM" id="SSF161098">
    <property type="entry name" value="MetI-like"/>
    <property type="match status" value="1"/>
</dbReference>
<feature type="transmembrane region" description="Helical" evidence="7">
    <location>
        <begin position="201"/>
        <end position="222"/>
    </location>
</feature>
<keyword evidence="4 7" id="KW-0812">Transmembrane</keyword>
<evidence type="ECO:0000313" key="10">
    <source>
        <dbReference type="Proteomes" id="UP000186400"/>
    </source>
</evidence>
<feature type="transmembrane region" description="Helical" evidence="7">
    <location>
        <begin position="258"/>
        <end position="280"/>
    </location>
</feature>
<evidence type="ECO:0000259" key="8">
    <source>
        <dbReference type="PROSITE" id="PS50928"/>
    </source>
</evidence>
<proteinExistence type="inferred from homology"/>
<keyword evidence="3" id="KW-1003">Cell membrane</keyword>
<feature type="transmembrane region" description="Helical" evidence="7">
    <location>
        <begin position="156"/>
        <end position="180"/>
    </location>
</feature>
<feature type="transmembrane region" description="Helical" evidence="7">
    <location>
        <begin position="228"/>
        <end position="246"/>
    </location>
</feature>
<evidence type="ECO:0000256" key="5">
    <source>
        <dbReference type="ARBA" id="ARBA00022989"/>
    </source>
</evidence>
<dbReference type="PANTHER" id="PTHR43744:SF4">
    <property type="entry name" value="OSMOPROTECTIVE COMPOUNDS UPTAKE PERMEASE PROTEIN GGTD"/>
    <property type="match status" value="1"/>
</dbReference>
<feature type="transmembrane region" description="Helical" evidence="7">
    <location>
        <begin position="21"/>
        <end position="43"/>
    </location>
</feature>
<evidence type="ECO:0000256" key="4">
    <source>
        <dbReference type="ARBA" id="ARBA00022692"/>
    </source>
</evidence>
<protein>
    <submittedName>
        <fullName evidence="9">Glucosylglycerol ABC transporter membrane protein</fullName>
    </submittedName>
</protein>
<organism evidence="9 10">
    <name type="scientific">Alkalispirochaeta americana</name>
    <dbReference type="NCBI Taxonomy" id="159291"/>
    <lineage>
        <taxon>Bacteria</taxon>
        <taxon>Pseudomonadati</taxon>
        <taxon>Spirochaetota</taxon>
        <taxon>Spirochaetia</taxon>
        <taxon>Spirochaetales</taxon>
        <taxon>Spirochaetaceae</taxon>
        <taxon>Alkalispirochaeta</taxon>
    </lineage>
</organism>
<evidence type="ECO:0000256" key="1">
    <source>
        <dbReference type="ARBA" id="ARBA00004651"/>
    </source>
</evidence>
<dbReference type="RefSeq" id="WP_234969041.1">
    <property type="nucleotide sequence ID" value="NZ_FTMS01000007.1"/>
</dbReference>
<dbReference type="PROSITE" id="PS50928">
    <property type="entry name" value="ABC_TM1"/>
    <property type="match status" value="1"/>
</dbReference>
<dbReference type="CDD" id="cd06261">
    <property type="entry name" value="TM_PBP2"/>
    <property type="match status" value="1"/>
</dbReference>
<sequence>MEHTLVLQKRKKTPQEISRRVMLNLAVAVIVIIWTIPTFGLLISSFREPEAIDATGWWMAVFQPFTHGHWTLGNYISVLTEDAMGNAFLNSLLVTIPATVIPITIAAFAAYALAWMKFAGRRLLFILVVGLMVVPLQTSLLPLFRLYNDVGLAGTYLGIWLAHTGFGLPLATYLLYGYISQIPRDLIEAAEVDGTTPMTKFIFLVLPVSVPAVASFAIFQFLWVWNDLLVALIFLGTSVDVAVVTTRLSELVGSRGQTWYVLTSGAFLTMIMPLIVFFGLQRFFVRGMMAGSVKG</sequence>
<accession>A0A1N6RZA1</accession>
<feature type="transmembrane region" description="Helical" evidence="7">
    <location>
        <begin position="87"/>
        <end position="111"/>
    </location>
</feature>
<feature type="transmembrane region" description="Helical" evidence="7">
    <location>
        <begin position="123"/>
        <end position="144"/>
    </location>
</feature>
<dbReference type="PANTHER" id="PTHR43744">
    <property type="entry name" value="ABC TRANSPORTER PERMEASE PROTEIN MG189-RELATED-RELATED"/>
    <property type="match status" value="1"/>
</dbReference>
<dbReference type="InterPro" id="IPR000515">
    <property type="entry name" value="MetI-like"/>
</dbReference>
<dbReference type="EMBL" id="FTMS01000007">
    <property type="protein sequence ID" value="SIQ34062.1"/>
    <property type="molecule type" value="Genomic_DNA"/>
</dbReference>
<dbReference type="STRING" id="159291.SAMN05920897_10770"/>
<keyword evidence="5 7" id="KW-1133">Transmembrane helix</keyword>
<comment type="subcellular location">
    <subcellularLocation>
        <location evidence="1 7">Cell membrane</location>
        <topology evidence="1 7">Multi-pass membrane protein</topology>
    </subcellularLocation>
</comment>
<reference evidence="9 10" key="1">
    <citation type="submission" date="2017-01" db="EMBL/GenBank/DDBJ databases">
        <authorList>
            <person name="Mah S.A."/>
            <person name="Swanson W.J."/>
            <person name="Moy G.W."/>
            <person name="Vacquier V.D."/>
        </authorList>
    </citation>
    <scope>NUCLEOTIDE SEQUENCE [LARGE SCALE GENOMIC DNA]</scope>
    <source>
        <strain evidence="9 10">ASpG1</strain>
    </source>
</reference>
<dbReference type="GO" id="GO:0055085">
    <property type="term" value="P:transmembrane transport"/>
    <property type="evidence" value="ECO:0007669"/>
    <property type="project" value="InterPro"/>
</dbReference>
<name>A0A1N6RZA1_9SPIO</name>
<evidence type="ECO:0000313" key="9">
    <source>
        <dbReference type="EMBL" id="SIQ34062.1"/>
    </source>
</evidence>
<keyword evidence="6 7" id="KW-0472">Membrane</keyword>
<comment type="similarity">
    <text evidence="7">Belongs to the binding-protein-dependent transport system permease family.</text>
</comment>
<dbReference type="InterPro" id="IPR035906">
    <property type="entry name" value="MetI-like_sf"/>
</dbReference>
<dbReference type="AlphaFoldDB" id="A0A1N6RZA1"/>
<evidence type="ECO:0000256" key="2">
    <source>
        <dbReference type="ARBA" id="ARBA00022448"/>
    </source>
</evidence>
<evidence type="ECO:0000256" key="6">
    <source>
        <dbReference type="ARBA" id="ARBA00023136"/>
    </source>
</evidence>
<dbReference type="Gene3D" id="1.10.3720.10">
    <property type="entry name" value="MetI-like"/>
    <property type="match status" value="1"/>
</dbReference>
<keyword evidence="2 7" id="KW-0813">Transport</keyword>
<feature type="domain" description="ABC transmembrane type-1" evidence="8">
    <location>
        <begin position="88"/>
        <end position="280"/>
    </location>
</feature>
<keyword evidence="10" id="KW-1185">Reference proteome</keyword>
<dbReference type="Proteomes" id="UP000186400">
    <property type="component" value="Unassembled WGS sequence"/>
</dbReference>
<gene>
    <name evidence="9" type="ORF">SAMN05920897_10770</name>
</gene>